<keyword evidence="4" id="KW-0694">RNA-binding</keyword>
<dbReference type="HAMAP" id="MF_01302_B">
    <property type="entry name" value="Ribosomal_uS8_B"/>
    <property type="match status" value="1"/>
</dbReference>
<evidence type="ECO:0000313" key="6">
    <source>
        <dbReference type="EMBL" id="AYC64940.1"/>
    </source>
</evidence>
<keyword evidence="3 4" id="KW-0687">Ribonucleoprotein</keyword>
<organism evidence="6">
    <name type="scientific">Boodleopsis sp. H.0758</name>
    <dbReference type="NCBI Taxonomy" id="2320802"/>
    <lineage>
        <taxon>Eukaryota</taxon>
        <taxon>Viridiplantae</taxon>
        <taxon>Chlorophyta</taxon>
        <taxon>core chlorophytes</taxon>
        <taxon>Ulvophyceae</taxon>
        <taxon>TCBD clade</taxon>
        <taxon>Bryopsidales</taxon>
        <taxon>Halimedineae</taxon>
        <taxon>Halimedaceae</taxon>
        <taxon>Rhipileae</taxon>
        <taxon>Boodleopsis</taxon>
    </lineage>
</organism>
<evidence type="ECO:0000256" key="5">
    <source>
        <dbReference type="RuleBase" id="RU003660"/>
    </source>
</evidence>
<comment type="subunit">
    <text evidence="4">Part of the 30S ribosomal subunit.</text>
</comment>
<dbReference type="FunFam" id="3.30.1490.10:FF:000001">
    <property type="entry name" value="30S ribosomal protein S8"/>
    <property type="match status" value="1"/>
</dbReference>
<comment type="subcellular location">
    <subcellularLocation>
        <location evidence="4">Plastid</location>
        <location evidence="4">Chloroplast</location>
    </subcellularLocation>
</comment>
<dbReference type="Gene3D" id="3.30.1490.10">
    <property type="match status" value="1"/>
</dbReference>
<reference evidence="6" key="1">
    <citation type="submission" date="2018-07" db="EMBL/GenBank/DDBJ databases">
        <authorList>
            <person name="Quirk P.G."/>
            <person name="Krulwich T.A."/>
        </authorList>
    </citation>
    <scope>NUCLEOTIDE SEQUENCE</scope>
</reference>
<dbReference type="RefSeq" id="YP_009518968.1">
    <property type="nucleotide sequence ID" value="NC_039521.1"/>
</dbReference>
<dbReference type="NCBIfam" id="NF001109">
    <property type="entry name" value="PRK00136.1"/>
    <property type="match status" value="1"/>
</dbReference>
<dbReference type="GeneID" id="38278750"/>
<dbReference type="InterPro" id="IPR000630">
    <property type="entry name" value="Ribosomal_uS8"/>
</dbReference>
<keyword evidence="4" id="KW-0699">rRNA-binding</keyword>
<dbReference type="InterPro" id="IPR047863">
    <property type="entry name" value="Ribosomal_uS8_CS"/>
</dbReference>
<geneLocation type="chloroplast" evidence="6"/>
<dbReference type="GO" id="GO:0009507">
    <property type="term" value="C:chloroplast"/>
    <property type="evidence" value="ECO:0007669"/>
    <property type="project" value="UniProtKB-SubCell"/>
</dbReference>
<proteinExistence type="inferred from homology"/>
<comment type="similarity">
    <text evidence="1 4 5">Belongs to the universal ribosomal protein uS8 family.</text>
</comment>
<dbReference type="GO" id="GO:0019843">
    <property type="term" value="F:rRNA binding"/>
    <property type="evidence" value="ECO:0007669"/>
    <property type="project" value="UniProtKB-UniRule"/>
</dbReference>
<accession>A0A386AZR8</accession>
<sequence length="131" mass="14837">MINDSISDLFTRIRNANLVKKDTVVVPFNKVNKSIVEILAQHGFISNYNFYLKKKNKSFFNLTLKFENKKPVIFKLQRISKPGCRIYTNSRNIPKTCGKIGVTILSTSKGIISDREAIKLNVGGELIGFIL</sequence>
<evidence type="ECO:0000256" key="4">
    <source>
        <dbReference type="HAMAP-Rule" id="MF_01302"/>
    </source>
</evidence>
<dbReference type="PROSITE" id="PS00053">
    <property type="entry name" value="RIBOSOMAL_S8"/>
    <property type="match status" value="1"/>
</dbReference>
<keyword evidence="6" id="KW-0150">Chloroplast</keyword>
<dbReference type="EMBL" id="MH591104">
    <property type="protein sequence ID" value="AYC64940.1"/>
    <property type="molecule type" value="Genomic_DNA"/>
</dbReference>
<name>A0A386AZR8_9CHLO</name>
<dbReference type="GO" id="GO:0003735">
    <property type="term" value="F:structural constituent of ribosome"/>
    <property type="evidence" value="ECO:0007669"/>
    <property type="project" value="InterPro"/>
</dbReference>
<keyword evidence="2 4" id="KW-0689">Ribosomal protein</keyword>
<dbReference type="AlphaFoldDB" id="A0A386AZR8"/>
<dbReference type="GO" id="GO:1990904">
    <property type="term" value="C:ribonucleoprotein complex"/>
    <property type="evidence" value="ECO:0007669"/>
    <property type="project" value="UniProtKB-KW"/>
</dbReference>
<dbReference type="GO" id="GO:0006412">
    <property type="term" value="P:translation"/>
    <property type="evidence" value="ECO:0007669"/>
    <property type="project" value="UniProtKB-UniRule"/>
</dbReference>
<reference evidence="6" key="2">
    <citation type="journal article" date="2019" name="Mol. Phylogenet. Evol.">
        <title>Reassessment of the classification of bryopsidales (chlorophyta) based on chloroplast phylogenomic analyses.</title>
        <authorList>
            <person name="Cremen M.C."/>
            <person name="Leliaert F."/>
            <person name="West J."/>
            <person name="Lam D.W."/>
            <person name="Shimada S."/>
            <person name="Lopez-Bautista J.M."/>
            <person name="Verbruggen H."/>
        </authorList>
    </citation>
    <scope>NUCLEOTIDE SEQUENCE</scope>
</reference>
<dbReference type="InterPro" id="IPR035987">
    <property type="entry name" value="Ribosomal_uS8_sf"/>
</dbReference>
<evidence type="ECO:0000256" key="3">
    <source>
        <dbReference type="ARBA" id="ARBA00023274"/>
    </source>
</evidence>
<gene>
    <name evidence="4 6" type="primary">rps8</name>
</gene>
<dbReference type="GO" id="GO:0005840">
    <property type="term" value="C:ribosome"/>
    <property type="evidence" value="ECO:0007669"/>
    <property type="project" value="UniProtKB-KW"/>
</dbReference>
<evidence type="ECO:0000256" key="2">
    <source>
        <dbReference type="ARBA" id="ARBA00022980"/>
    </source>
</evidence>
<dbReference type="Pfam" id="PF00410">
    <property type="entry name" value="Ribosomal_S8"/>
    <property type="match status" value="1"/>
</dbReference>
<dbReference type="PANTHER" id="PTHR11758">
    <property type="entry name" value="40S RIBOSOMAL PROTEIN S15A"/>
    <property type="match status" value="1"/>
</dbReference>
<dbReference type="SUPFAM" id="SSF56047">
    <property type="entry name" value="Ribosomal protein S8"/>
    <property type="match status" value="1"/>
</dbReference>
<evidence type="ECO:0000256" key="1">
    <source>
        <dbReference type="ARBA" id="ARBA00006471"/>
    </source>
</evidence>
<comment type="function">
    <text evidence="4">One of the primary rRNA binding proteins, it binds directly to 16S rRNA central domain where it helps coordinate assembly of the platform of the 30S subunit.</text>
</comment>
<protein>
    <recommendedName>
        <fullName evidence="4">Small ribosomal subunit protein uS8c</fullName>
    </recommendedName>
</protein>
<keyword evidence="6" id="KW-0934">Plastid</keyword>
<dbReference type="Gene3D" id="3.30.1370.30">
    <property type="match status" value="1"/>
</dbReference>